<dbReference type="InterPro" id="IPR051044">
    <property type="entry name" value="MAG_DAG_Lipase"/>
</dbReference>
<accession>I2F3R5</accession>
<protein>
    <submittedName>
        <fullName evidence="2">Lysophospholipase</fullName>
    </submittedName>
</protein>
<evidence type="ECO:0000313" key="3">
    <source>
        <dbReference type="Proteomes" id="UP000002881"/>
    </source>
</evidence>
<dbReference type="Pfam" id="PF12146">
    <property type="entry name" value="Hydrolase_4"/>
    <property type="match status" value="1"/>
</dbReference>
<dbReference type="KEGG" id="mpg:Theba_0858"/>
<dbReference type="eggNOG" id="COG2267">
    <property type="taxonomic scope" value="Bacteria"/>
</dbReference>
<keyword evidence="3" id="KW-1185">Reference proteome</keyword>
<dbReference type="Gene3D" id="3.40.50.1820">
    <property type="entry name" value="alpha/beta hydrolase"/>
    <property type="match status" value="1"/>
</dbReference>
<dbReference type="InterPro" id="IPR029058">
    <property type="entry name" value="AB_hydrolase_fold"/>
</dbReference>
<dbReference type="GeneID" id="87106694"/>
<evidence type="ECO:0000259" key="1">
    <source>
        <dbReference type="Pfam" id="PF12146"/>
    </source>
</evidence>
<dbReference type="STRING" id="660470.Theba_0858"/>
<dbReference type="HOGENOM" id="CLU_026209_7_2_0"/>
<reference evidence="2 3" key="1">
    <citation type="journal article" date="2012" name="Genome Biol. Evol.">
        <title>Genome Sequence of the Mesophilic Thermotogales Bacterium Mesotoga prima MesG1.Ag.4.2 Reveals the Largest Thermotogales Genome To Date.</title>
        <authorList>
            <person name="Zhaxybayeva O."/>
            <person name="Swithers K.S."/>
            <person name="Foght J."/>
            <person name="Green A.G."/>
            <person name="Bruce D."/>
            <person name="Detter C."/>
            <person name="Han S."/>
            <person name="Teshima H."/>
            <person name="Han J."/>
            <person name="Woyke T."/>
            <person name="Pitluck S."/>
            <person name="Nolan M."/>
            <person name="Ivanova N."/>
            <person name="Pati A."/>
            <person name="Land M.L."/>
            <person name="Dlutek M."/>
            <person name="Doolittle W.F."/>
            <person name="Noll K.M."/>
            <person name="Nesbo C.L."/>
        </authorList>
    </citation>
    <scope>NUCLEOTIDE SEQUENCE [LARGE SCALE GENOMIC DNA]</scope>
    <source>
        <strain evidence="3">mesG1.Ag.4.2</strain>
    </source>
</reference>
<organism evidence="2 3">
    <name type="scientific">Mesotoga prima MesG1.Ag.4.2</name>
    <dbReference type="NCBI Taxonomy" id="660470"/>
    <lineage>
        <taxon>Bacteria</taxon>
        <taxon>Thermotogati</taxon>
        <taxon>Thermotogota</taxon>
        <taxon>Thermotogae</taxon>
        <taxon>Kosmotogales</taxon>
        <taxon>Kosmotogaceae</taxon>
        <taxon>Mesotoga</taxon>
    </lineage>
</organism>
<name>I2F3R5_9BACT</name>
<dbReference type="PANTHER" id="PTHR11614">
    <property type="entry name" value="PHOSPHOLIPASE-RELATED"/>
    <property type="match status" value="1"/>
</dbReference>
<dbReference type="AlphaFoldDB" id="I2F3R5"/>
<sequence precursor="true">MFVRRWFSSRKRASVVICHGIGEHSGRYDGFATYLNGKGFDVFAADFPGHGMHSGTRGFIKSFDDFTSLVKEVADRVKKIQPELPLFLFGHSMGGLIATRVIEVHPDLFNAAALSAPHLFSAKESVKNLLPLISIIRRVAPKTTFSSSSRFTPADLSNNERAVQRYIADPYVHDRVSPNLFFGLEDSIEQALKEADRIMTPTLIVYGSADRVVDPVGGKELYEKINVEKKMLEIPGGKHELFADEERRSQFFGAISSFFLEHI</sequence>
<dbReference type="SUPFAM" id="SSF53474">
    <property type="entry name" value="alpha/beta-Hydrolases"/>
    <property type="match status" value="1"/>
</dbReference>
<dbReference type="PRINTS" id="PR00111">
    <property type="entry name" value="ABHYDROLASE"/>
</dbReference>
<proteinExistence type="predicted"/>
<dbReference type="EMBL" id="CP003532">
    <property type="protein sequence ID" value="AFK06568.1"/>
    <property type="molecule type" value="Genomic_DNA"/>
</dbReference>
<dbReference type="InterPro" id="IPR022742">
    <property type="entry name" value="Hydrolase_4"/>
</dbReference>
<evidence type="ECO:0000313" key="2">
    <source>
        <dbReference type="EMBL" id="AFK06568.1"/>
    </source>
</evidence>
<dbReference type="Proteomes" id="UP000002881">
    <property type="component" value="Chromosome"/>
</dbReference>
<dbReference type="InterPro" id="IPR000073">
    <property type="entry name" value="AB_hydrolase_1"/>
</dbReference>
<dbReference type="RefSeq" id="WP_014730607.1">
    <property type="nucleotide sequence ID" value="NC_017934.1"/>
</dbReference>
<gene>
    <name evidence="2" type="ORF">Theba_0858</name>
</gene>
<feature type="domain" description="Serine aminopeptidase S33" evidence="1">
    <location>
        <begin position="11"/>
        <end position="245"/>
    </location>
</feature>